<proteinExistence type="predicted"/>
<dbReference type="EMBL" id="OCTH03000009">
    <property type="protein sequence ID" value="CAE7221229.1"/>
    <property type="molecule type" value="Genomic_DNA"/>
</dbReference>
<reference evidence="1" key="1">
    <citation type="submission" date="2021-02" db="EMBL/GenBank/DDBJ databases">
        <authorList>
            <person name="Syme A R."/>
            <person name="Syme A R."/>
            <person name="Moolhuijzen P."/>
        </authorList>
    </citation>
    <scope>NUCLEOTIDE SEQUENCE</scope>
    <source>
        <strain evidence="1">W1-1</strain>
    </source>
</reference>
<evidence type="ECO:0000313" key="2">
    <source>
        <dbReference type="Proteomes" id="UP000472372"/>
    </source>
</evidence>
<comment type="caution">
    <text evidence="1">The sequence shown here is derived from an EMBL/GenBank/DDBJ whole genome shotgun (WGS) entry which is preliminary data.</text>
</comment>
<dbReference type="Proteomes" id="UP000472372">
    <property type="component" value="Unassembled WGS sequence"/>
</dbReference>
<protein>
    <submittedName>
        <fullName evidence="1">Uncharacterized protein</fullName>
    </submittedName>
</protein>
<sequence length="82" mass="8833">MLALTAAPPPPAFIRRSLLAVLHIHDGLAPLPVSPGSPALLRVIQHAKRPIYMDNAPDIGHVYSYANALVAKYPLLAAYELL</sequence>
<gene>
    <name evidence="1" type="ORF">PTTW11_11396</name>
</gene>
<organism evidence="1 2">
    <name type="scientific">Pyrenophora teres f. teres</name>
    <dbReference type="NCBI Taxonomy" id="97479"/>
    <lineage>
        <taxon>Eukaryota</taxon>
        <taxon>Fungi</taxon>
        <taxon>Dikarya</taxon>
        <taxon>Ascomycota</taxon>
        <taxon>Pezizomycotina</taxon>
        <taxon>Dothideomycetes</taxon>
        <taxon>Pleosporomycetidae</taxon>
        <taxon>Pleosporales</taxon>
        <taxon>Pleosporineae</taxon>
        <taxon>Pleosporaceae</taxon>
        <taxon>Pyrenophora</taxon>
    </lineage>
</organism>
<dbReference type="AlphaFoldDB" id="A0A6S6WHV5"/>
<name>A0A6S6WHV5_9PLEO</name>
<accession>A0A6S6WHV5</accession>
<evidence type="ECO:0000313" key="1">
    <source>
        <dbReference type="EMBL" id="CAE7221229.1"/>
    </source>
</evidence>